<organism evidence="20">
    <name type="scientific">Gymnochlora stellata</name>
    <dbReference type="NCBI Taxonomy" id="67809"/>
    <lineage>
        <taxon>Eukaryota</taxon>
        <taxon>Sar</taxon>
        <taxon>Rhizaria</taxon>
        <taxon>Cercozoa</taxon>
        <taxon>Chlorarachniophyceae</taxon>
        <taxon>Gymnochlora</taxon>
    </lineage>
</organism>
<comment type="catalytic activity">
    <reaction evidence="16">
        <text>2 oxidized [plastocyanin] + a plastoquinol + 2 H(+)(in) = 2 reduced [plastocyanin] + a plastoquinone + 4 H(+)(out)</text>
        <dbReference type="Rhea" id="RHEA:22148"/>
        <dbReference type="Rhea" id="RHEA-COMP:9561"/>
        <dbReference type="Rhea" id="RHEA-COMP:9562"/>
        <dbReference type="Rhea" id="RHEA-COMP:10039"/>
        <dbReference type="Rhea" id="RHEA-COMP:10040"/>
        <dbReference type="ChEBI" id="CHEBI:15378"/>
        <dbReference type="ChEBI" id="CHEBI:17757"/>
        <dbReference type="ChEBI" id="CHEBI:29036"/>
        <dbReference type="ChEBI" id="CHEBI:49552"/>
        <dbReference type="ChEBI" id="CHEBI:62192"/>
        <dbReference type="EC" id="7.1.1.6"/>
    </reaction>
</comment>
<evidence type="ECO:0000256" key="2">
    <source>
        <dbReference type="ARBA" id="ARBA00010651"/>
    </source>
</evidence>
<evidence type="ECO:0000256" key="10">
    <source>
        <dbReference type="ARBA" id="ARBA00022989"/>
    </source>
</evidence>
<dbReference type="AlphaFoldDB" id="B5A4H9"/>
<evidence type="ECO:0000256" key="13">
    <source>
        <dbReference type="ARBA" id="ARBA00023136"/>
    </source>
</evidence>
<evidence type="ECO:0000256" key="17">
    <source>
        <dbReference type="ARBA" id="ARBA00060385"/>
    </source>
</evidence>
<evidence type="ECO:0000256" key="8">
    <source>
        <dbReference type="ARBA" id="ARBA00022967"/>
    </source>
</evidence>
<dbReference type="Gene3D" id="1.20.5.700">
    <property type="entry name" value="Single helix bin"/>
    <property type="match status" value="1"/>
</dbReference>
<evidence type="ECO:0000256" key="12">
    <source>
        <dbReference type="ARBA" id="ARBA00023014"/>
    </source>
</evidence>
<evidence type="ECO:0000256" key="14">
    <source>
        <dbReference type="ARBA" id="ARBA00023157"/>
    </source>
</evidence>
<dbReference type="SUPFAM" id="SSF50022">
    <property type="entry name" value="ISP domain"/>
    <property type="match status" value="1"/>
</dbReference>
<dbReference type="GO" id="GO:0016020">
    <property type="term" value="C:membrane"/>
    <property type="evidence" value="ECO:0007669"/>
    <property type="project" value="UniProtKB-SubCell"/>
</dbReference>
<dbReference type="InterPro" id="IPR017941">
    <property type="entry name" value="Rieske_2Fe-2S"/>
</dbReference>
<dbReference type="CDD" id="cd03471">
    <property type="entry name" value="Rieske_cytochrome_b6f"/>
    <property type="match status" value="1"/>
</dbReference>
<dbReference type="NCBIfam" id="NF010001">
    <property type="entry name" value="PRK13474.1"/>
    <property type="match status" value="1"/>
</dbReference>
<evidence type="ECO:0000256" key="15">
    <source>
        <dbReference type="ARBA" id="ARBA00034078"/>
    </source>
</evidence>
<comment type="similarity">
    <text evidence="2">Belongs to the Rieske iron-sulfur protein family.</text>
</comment>
<dbReference type="InterPro" id="IPR057415">
    <property type="entry name" value="TM_PetC"/>
</dbReference>
<keyword evidence="10 18" id="KW-1133">Transmembrane helix</keyword>
<sequence length="272" mass="29491">MALTRSLVLAIAVNALLVGVLLYSVVTPGYQSSDLKSALHRSPARNRKKLVRGYVAFSVGLILSFFFLYRSPAMRARMNLGQKPMVNSRGLSPNAFLQNPDMVPDMGKRTTMNNLVLASLVPVIASTAGPYAFYFYPKATGGGAGAIQALDALGGPVTTESWFKNHRAKSRDLVQGIKGDPTYLIVNEENTLNSYGLNAVCTHLGCVVPWDGQDNKFKCPCHGSQYAADGHVVRGPAPRPLALAHVADAEGKIQLSPWTETDFRTGEKPWWA</sequence>
<proteinExistence type="evidence at transcript level"/>
<evidence type="ECO:0000256" key="1">
    <source>
        <dbReference type="ARBA" id="ARBA00004167"/>
    </source>
</evidence>
<evidence type="ECO:0000256" key="5">
    <source>
        <dbReference type="ARBA" id="ARBA00022692"/>
    </source>
</evidence>
<dbReference type="Pfam" id="PF00355">
    <property type="entry name" value="Rieske"/>
    <property type="match status" value="1"/>
</dbReference>
<keyword evidence="13 18" id="KW-0472">Membrane</keyword>
<dbReference type="GO" id="GO:0046872">
    <property type="term" value="F:metal ion binding"/>
    <property type="evidence" value="ECO:0007669"/>
    <property type="project" value="UniProtKB-KW"/>
</dbReference>
<dbReference type="FunFam" id="2.102.10.10:FF:000007">
    <property type="entry name" value="Cytochrome b6-f complex iron-sulfur subunit"/>
    <property type="match status" value="1"/>
</dbReference>
<evidence type="ECO:0000256" key="16">
    <source>
        <dbReference type="ARBA" id="ARBA00047828"/>
    </source>
</evidence>
<dbReference type="PANTHER" id="PTHR10134">
    <property type="entry name" value="CYTOCHROME B-C1 COMPLEX SUBUNIT RIESKE, MITOCHONDRIAL"/>
    <property type="match status" value="1"/>
</dbReference>
<evidence type="ECO:0000256" key="4">
    <source>
        <dbReference type="ARBA" id="ARBA00022448"/>
    </source>
</evidence>
<comment type="cofactor">
    <cofactor evidence="15">
        <name>[2Fe-2S] cluster</name>
        <dbReference type="ChEBI" id="CHEBI:190135"/>
    </cofactor>
</comment>
<dbReference type="Gene3D" id="2.102.10.10">
    <property type="entry name" value="Rieske [2Fe-2S] iron-sulphur domain"/>
    <property type="match status" value="1"/>
</dbReference>
<keyword evidence="7" id="KW-0479">Metal-binding</keyword>
<reference evidence="20" key="1">
    <citation type="journal article" date="2008" name="Mol. Biol. Evol.">
        <title>Nucleus-encoded periplastid-targeted EFL in chlorarachniophytes.</title>
        <authorList>
            <person name="Gile G.H."/>
            <person name="Keeling P.J."/>
        </authorList>
    </citation>
    <scope>NUCLEOTIDE SEQUENCE</scope>
    <source>
        <strain evidence="20">CCMP 2057</strain>
    </source>
</reference>
<protein>
    <recommendedName>
        <fullName evidence="3">plastoquinol--plastocyanin reductase</fullName>
        <ecNumber evidence="3">7.1.1.6</ecNumber>
    </recommendedName>
</protein>
<dbReference type="PROSITE" id="PS51296">
    <property type="entry name" value="RIESKE"/>
    <property type="match status" value="1"/>
</dbReference>
<dbReference type="PRINTS" id="PR00162">
    <property type="entry name" value="RIESKE"/>
</dbReference>
<evidence type="ECO:0000256" key="3">
    <source>
        <dbReference type="ARBA" id="ARBA00012952"/>
    </source>
</evidence>
<keyword evidence="11" id="KW-0408">Iron</keyword>
<dbReference type="GO" id="GO:0051537">
    <property type="term" value="F:2 iron, 2 sulfur cluster binding"/>
    <property type="evidence" value="ECO:0007669"/>
    <property type="project" value="UniProtKB-KW"/>
</dbReference>
<keyword evidence="9" id="KW-0249">Electron transport</keyword>
<dbReference type="InterPro" id="IPR005805">
    <property type="entry name" value="Rieske_Fe-S_prot_C"/>
</dbReference>
<accession>B5A4H9</accession>
<name>B5A4H9_GYMST</name>
<evidence type="ECO:0000259" key="19">
    <source>
        <dbReference type="PROSITE" id="PS51296"/>
    </source>
</evidence>
<dbReference type="GO" id="GO:0009579">
    <property type="term" value="C:thylakoid"/>
    <property type="evidence" value="ECO:0007669"/>
    <property type="project" value="UniProtKB-SubCell"/>
</dbReference>
<keyword evidence="14" id="KW-1015">Disulfide bond</keyword>
<comment type="subcellular location">
    <subcellularLocation>
        <location evidence="1">Membrane</location>
        <topology evidence="1">Single-pass membrane protein</topology>
    </subcellularLocation>
    <subcellularLocation>
        <location evidence="17">Thylakoid</location>
    </subcellularLocation>
</comment>
<dbReference type="GO" id="GO:0009496">
    <property type="term" value="F:plastoquinol--plastocyanin reductase activity"/>
    <property type="evidence" value="ECO:0007669"/>
    <property type="project" value="UniProtKB-EC"/>
</dbReference>
<keyword evidence="12" id="KW-0411">Iron-sulfur</keyword>
<evidence type="ECO:0000256" key="6">
    <source>
        <dbReference type="ARBA" id="ARBA00022714"/>
    </source>
</evidence>
<keyword evidence="5 18" id="KW-0812">Transmembrane</keyword>
<evidence type="ECO:0000256" key="11">
    <source>
        <dbReference type="ARBA" id="ARBA00023004"/>
    </source>
</evidence>
<feature type="transmembrane region" description="Helical" evidence="18">
    <location>
        <begin position="115"/>
        <end position="136"/>
    </location>
</feature>
<feature type="domain" description="Rieske" evidence="19">
    <location>
        <begin position="162"/>
        <end position="255"/>
    </location>
</feature>
<dbReference type="EMBL" id="EU810263">
    <property type="protein sequence ID" value="ACF24531.1"/>
    <property type="molecule type" value="mRNA"/>
</dbReference>
<keyword evidence="6" id="KW-0001">2Fe-2S</keyword>
<dbReference type="EC" id="7.1.1.6" evidence="3"/>
<dbReference type="Pfam" id="PF25471">
    <property type="entry name" value="TM_PetC"/>
    <property type="match status" value="1"/>
</dbReference>
<feature type="transmembrane region" description="Helical" evidence="18">
    <location>
        <begin position="50"/>
        <end position="69"/>
    </location>
</feature>
<keyword evidence="4" id="KW-0813">Transport</keyword>
<dbReference type="InterPro" id="IPR014349">
    <property type="entry name" value="Rieske_Fe-S_prot"/>
</dbReference>
<dbReference type="InterPro" id="IPR036922">
    <property type="entry name" value="Rieske_2Fe-2S_sf"/>
</dbReference>
<evidence type="ECO:0000256" key="9">
    <source>
        <dbReference type="ARBA" id="ARBA00022982"/>
    </source>
</evidence>
<keyword evidence="8" id="KW-1278">Translocase</keyword>
<evidence type="ECO:0000313" key="20">
    <source>
        <dbReference type="EMBL" id="ACF24531.1"/>
    </source>
</evidence>
<evidence type="ECO:0000256" key="18">
    <source>
        <dbReference type="SAM" id="Phobius"/>
    </source>
</evidence>
<evidence type="ECO:0000256" key="7">
    <source>
        <dbReference type="ARBA" id="ARBA00022723"/>
    </source>
</evidence>
<feature type="transmembrane region" description="Helical" evidence="18">
    <location>
        <begin position="7"/>
        <end position="30"/>
    </location>
</feature>